<accession>A0AAE5HAA0</accession>
<evidence type="ECO:0000313" key="2">
    <source>
        <dbReference type="Proteomes" id="UP000822184"/>
    </source>
</evidence>
<dbReference type="RefSeq" id="WP_077855458.1">
    <property type="nucleotide sequence ID" value="NZ_JABTDW010000001.1"/>
</dbReference>
<dbReference type="Proteomes" id="UP000822184">
    <property type="component" value="Unassembled WGS sequence"/>
</dbReference>
<sequence length="142" mass="16797">MKLTDIQKAITKLLKTNYSNYKILVDNNKKDIEKPTFFVQVRPVKSYNYKVYKERLVNVTITYVNKEFKHEENLDVIDSLEGVFNLTLDVLDRHLLISDFTFNETNDLLNCSFSLSFNDDNRTFIVIDEEGKELMQELIFKI</sequence>
<comment type="caution">
    <text evidence="1">The sequence shown here is derived from an EMBL/GenBank/DDBJ whole genome shotgun (WGS) entry which is preliminary data.</text>
</comment>
<proteinExistence type="predicted"/>
<organism evidence="1 2">
    <name type="scientific">Clostridium beijerinckii</name>
    <name type="common">Clostridium MP</name>
    <dbReference type="NCBI Taxonomy" id="1520"/>
    <lineage>
        <taxon>Bacteria</taxon>
        <taxon>Bacillati</taxon>
        <taxon>Bacillota</taxon>
        <taxon>Clostridia</taxon>
        <taxon>Eubacteriales</taxon>
        <taxon>Clostridiaceae</taxon>
        <taxon>Clostridium</taxon>
    </lineage>
</organism>
<dbReference type="AlphaFoldDB" id="A0AAE5HAA0"/>
<evidence type="ECO:0008006" key="3">
    <source>
        <dbReference type="Google" id="ProtNLM"/>
    </source>
</evidence>
<protein>
    <recommendedName>
        <fullName evidence="3">Phage protein</fullName>
    </recommendedName>
</protein>
<dbReference type="EMBL" id="JABTDW010000001">
    <property type="protein sequence ID" value="NSB17438.1"/>
    <property type="molecule type" value="Genomic_DNA"/>
</dbReference>
<reference evidence="1" key="1">
    <citation type="submission" date="2020-06" db="EMBL/GenBank/DDBJ databases">
        <title>Genomic insights into acetone-butanol-ethanol (ABE) fermentation by sequencing solventogenic clostridia strains.</title>
        <authorList>
            <person name="Brown S."/>
        </authorList>
    </citation>
    <scope>NUCLEOTIDE SEQUENCE</scope>
    <source>
        <strain evidence="1">DJ123</strain>
    </source>
</reference>
<name>A0AAE5HAA0_CLOBE</name>
<dbReference type="Pfam" id="PF20765">
    <property type="entry name" value="Phage_tail_terminator_8"/>
    <property type="match status" value="1"/>
</dbReference>
<gene>
    <name evidence="1" type="ORF">BCD95_005697</name>
</gene>
<dbReference type="InterPro" id="IPR049254">
    <property type="entry name" value="Phage_tail_terminator"/>
</dbReference>
<evidence type="ECO:0000313" key="1">
    <source>
        <dbReference type="EMBL" id="NSB17438.1"/>
    </source>
</evidence>